<organism evidence="2 3">
    <name type="scientific">Lojkania enalia</name>
    <dbReference type="NCBI Taxonomy" id="147567"/>
    <lineage>
        <taxon>Eukaryota</taxon>
        <taxon>Fungi</taxon>
        <taxon>Dikarya</taxon>
        <taxon>Ascomycota</taxon>
        <taxon>Pezizomycotina</taxon>
        <taxon>Dothideomycetes</taxon>
        <taxon>Pleosporomycetidae</taxon>
        <taxon>Pleosporales</taxon>
        <taxon>Pleosporales incertae sedis</taxon>
        <taxon>Lojkania</taxon>
    </lineage>
</organism>
<sequence>MRGRKTEGDSPSPFLASRPAFKTVSKRECDKDLDNSCRNIIPSSVKPLLLYLPWRAKEQDFSYPTLLSCRRFCSNGSTRLPDLQDVNRGAKDLFVPFPLRKAVSKEPECYLVQRSTIASALGSGYEEKVELQFQVLSGEEHGSTNANPTCCLRAKLGNLAKTDANPTNCMRCLNVFLVDKRKAAAAKYCHLERDVRSQYMLDQMTPTLSQFAALVHPEETDIDETAASSLEWPDRGFSIVVARRTQPGDAGNCETVRCIRRVAVARKRDGTPWATEDFVEDQSKLRSLNSSGNDESNAGLKGNDNSP</sequence>
<dbReference type="EMBL" id="ML986879">
    <property type="protein sequence ID" value="KAF2257672.1"/>
    <property type="molecule type" value="Genomic_DNA"/>
</dbReference>
<feature type="region of interest" description="Disordered" evidence="1">
    <location>
        <begin position="284"/>
        <end position="307"/>
    </location>
</feature>
<accession>A0A9P4JXT4</accession>
<feature type="compositionally biased region" description="Polar residues" evidence="1">
    <location>
        <begin position="285"/>
        <end position="296"/>
    </location>
</feature>
<comment type="caution">
    <text evidence="2">The sequence shown here is derived from an EMBL/GenBank/DDBJ whole genome shotgun (WGS) entry which is preliminary data.</text>
</comment>
<dbReference type="AlphaFoldDB" id="A0A9P4JXT4"/>
<protein>
    <submittedName>
        <fullName evidence="2">Uncharacterized protein</fullName>
    </submittedName>
</protein>
<evidence type="ECO:0000313" key="3">
    <source>
        <dbReference type="Proteomes" id="UP000800093"/>
    </source>
</evidence>
<proteinExistence type="predicted"/>
<gene>
    <name evidence="2" type="ORF">CC78DRAFT_588171</name>
</gene>
<evidence type="ECO:0000256" key="1">
    <source>
        <dbReference type="SAM" id="MobiDB-lite"/>
    </source>
</evidence>
<name>A0A9P4JXT4_9PLEO</name>
<evidence type="ECO:0000313" key="2">
    <source>
        <dbReference type="EMBL" id="KAF2257672.1"/>
    </source>
</evidence>
<dbReference type="Proteomes" id="UP000800093">
    <property type="component" value="Unassembled WGS sequence"/>
</dbReference>
<reference evidence="3" key="1">
    <citation type="journal article" date="2020" name="Stud. Mycol.">
        <title>101 Dothideomycetes genomes: A test case for predicting lifestyles and emergence of pathogens.</title>
        <authorList>
            <person name="Haridas S."/>
            <person name="Albert R."/>
            <person name="Binder M."/>
            <person name="Bloem J."/>
            <person name="LaButti K."/>
            <person name="Salamov A."/>
            <person name="Andreopoulos B."/>
            <person name="Baker S."/>
            <person name="Barry K."/>
            <person name="Bills G."/>
            <person name="Bluhm B."/>
            <person name="Cannon C."/>
            <person name="Castanera R."/>
            <person name="Culley D."/>
            <person name="Daum C."/>
            <person name="Ezra D."/>
            <person name="Gonzalez J."/>
            <person name="Henrissat B."/>
            <person name="Kuo A."/>
            <person name="Liang C."/>
            <person name="Lipzen A."/>
            <person name="Lutzoni F."/>
            <person name="Magnuson J."/>
            <person name="Mondo S."/>
            <person name="Nolan M."/>
            <person name="Ohm R."/>
            <person name="Pangilinan J."/>
            <person name="Park H.-J."/>
            <person name="Ramirez L."/>
            <person name="Alfaro M."/>
            <person name="Sun H."/>
            <person name="Tritt A."/>
            <person name="Yoshinaga Y."/>
            <person name="Zwiers L.-H."/>
            <person name="Turgeon B."/>
            <person name="Goodwin S."/>
            <person name="Spatafora J."/>
            <person name="Crous P."/>
            <person name="Grigoriev I."/>
        </authorList>
    </citation>
    <scope>NUCLEOTIDE SEQUENCE [LARGE SCALE GENOMIC DNA]</scope>
    <source>
        <strain evidence="3">CBS 304.66</strain>
    </source>
</reference>
<keyword evidence="3" id="KW-1185">Reference proteome</keyword>